<sequence length="224" mass="26050">MKKQVKMRIVDSCGDYEKEEIFYQHYFIQLLSKKYDIIYSDQPDFIIYGVCGSKHLDYDCVRIFYTPENIRANWDIADYSMDFDYLDYGDRHLYIPYIHTLQQKPNLSKTREIREKTKFCGFVVSNGTVQSRNIFFEKLSQYKKVDSGGKYKNNIGGRVGNKIEWLRDYKFNICFENSSNPGYLTEKLFDAYAAGCVPIYWGDTSLRCQKDTSKSIAGGGGGNP</sequence>
<dbReference type="InterPro" id="IPR038577">
    <property type="entry name" value="GT10-like_C_sf"/>
</dbReference>
<reference evidence="6 7" key="1">
    <citation type="submission" date="2018-04" db="EMBL/GenBank/DDBJ databases">
        <title>Novel Campyloabacter and Helicobacter Species and Strains.</title>
        <authorList>
            <person name="Mannion A.J."/>
            <person name="Shen Z."/>
            <person name="Fox J.G."/>
        </authorList>
    </citation>
    <scope>NUCLEOTIDE SEQUENCE [LARGE SCALE GENOMIC DNA]</scope>
    <source>
        <strain evidence="6 7">MIT 17-337</strain>
    </source>
</reference>
<dbReference type="Pfam" id="PF18025">
    <property type="entry name" value="FucT_N"/>
    <property type="match status" value="1"/>
</dbReference>
<protein>
    <submittedName>
        <fullName evidence="6">Uncharacterized protein</fullName>
    </submittedName>
</protein>
<dbReference type="Proteomes" id="UP000256379">
    <property type="component" value="Unassembled WGS sequence"/>
</dbReference>
<comment type="similarity">
    <text evidence="1">Belongs to the glycosyltransferase 10 family.</text>
</comment>
<name>A0A3D8IHL9_9HELI</name>
<dbReference type="OrthoDB" id="9791032at2"/>
<dbReference type="InterPro" id="IPR055270">
    <property type="entry name" value="Glyco_tran_10_C"/>
</dbReference>
<evidence type="ECO:0000259" key="4">
    <source>
        <dbReference type="Pfam" id="PF00852"/>
    </source>
</evidence>
<dbReference type="InterPro" id="IPR001503">
    <property type="entry name" value="Glyco_trans_10"/>
</dbReference>
<accession>A0A3D8IHL9</accession>
<feature type="domain" description="Fucosyltransferase C-terminal" evidence="4">
    <location>
        <begin position="114"/>
        <end position="203"/>
    </location>
</feature>
<dbReference type="SUPFAM" id="SSF53756">
    <property type="entry name" value="UDP-Glycosyltransferase/glycogen phosphorylase"/>
    <property type="match status" value="1"/>
</dbReference>
<keyword evidence="7" id="KW-1185">Reference proteome</keyword>
<evidence type="ECO:0000256" key="3">
    <source>
        <dbReference type="ARBA" id="ARBA00022679"/>
    </source>
</evidence>
<evidence type="ECO:0000256" key="2">
    <source>
        <dbReference type="ARBA" id="ARBA00022676"/>
    </source>
</evidence>
<evidence type="ECO:0000313" key="7">
    <source>
        <dbReference type="Proteomes" id="UP000256379"/>
    </source>
</evidence>
<evidence type="ECO:0000313" key="6">
    <source>
        <dbReference type="EMBL" id="RDU64628.1"/>
    </source>
</evidence>
<keyword evidence="2" id="KW-0328">Glycosyltransferase</keyword>
<keyword evidence="3" id="KW-0808">Transferase</keyword>
<gene>
    <name evidence="6" type="ORF">CQA53_07700</name>
</gene>
<proteinExistence type="inferred from homology"/>
<dbReference type="GO" id="GO:0016020">
    <property type="term" value="C:membrane"/>
    <property type="evidence" value="ECO:0007669"/>
    <property type="project" value="InterPro"/>
</dbReference>
<evidence type="ECO:0000256" key="1">
    <source>
        <dbReference type="ARBA" id="ARBA00008919"/>
    </source>
</evidence>
<comment type="caution">
    <text evidence="6">The sequence shown here is derived from an EMBL/GenBank/DDBJ whole genome shotgun (WGS) entry which is preliminary data.</text>
</comment>
<organism evidence="6 7">
    <name type="scientific">Helicobacter didelphidarum</name>
    <dbReference type="NCBI Taxonomy" id="2040648"/>
    <lineage>
        <taxon>Bacteria</taxon>
        <taxon>Pseudomonadati</taxon>
        <taxon>Campylobacterota</taxon>
        <taxon>Epsilonproteobacteria</taxon>
        <taxon>Campylobacterales</taxon>
        <taxon>Helicobacteraceae</taxon>
        <taxon>Helicobacter</taxon>
    </lineage>
</organism>
<dbReference type="Pfam" id="PF00852">
    <property type="entry name" value="Glyco_transf_10"/>
    <property type="match status" value="1"/>
</dbReference>
<feature type="domain" description="Alpha-(1,3)-fucosyltransferase FucT N-terminal" evidence="5">
    <location>
        <begin position="24"/>
        <end position="97"/>
    </location>
</feature>
<evidence type="ECO:0000259" key="5">
    <source>
        <dbReference type="Pfam" id="PF18025"/>
    </source>
</evidence>
<dbReference type="PANTHER" id="PTHR11929">
    <property type="entry name" value="ALPHA- 1,3 -FUCOSYLTRANSFERASE"/>
    <property type="match status" value="1"/>
</dbReference>
<dbReference type="RefSeq" id="WP_115543427.1">
    <property type="nucleotide sequence ID" value="NZ_NXLQ01000018.1"/>
</dbReference>
<dbReference type="AlphaFoldDB" id="A0A3D8IHL9"/>
<dbReference type="PANTHER" id="PTHR11929:SF194">
    <property type="entry name" value="ALPHA-(1,3)-FUCOSYLTRANSFERASE 10"/>
    <property type="match status" value="1"/>
</dbReference>
<dbReference type="GO" id="GO:0008417">
    <property type="term" value="F:fucosyltransferase activity"/>
    <property type="evidence" value="ECO:0007669"/>
    <property type="project" value="InterPro"/>
</dbReference>
<dbReference type="InterPro" id="IPR041058">
    <property type="entry name" value="FucT_N"/>
</dbReference>
<dbReference type="EMBL" id="NXLQ01000018">
    <property type="protein sequence ID" value="RDU64628.1"/>
    <property type="molecule type" value="Genomic_DNA"/>
</dbReference>
<dbReference type="Gene3D" id="3.40.50.11660">
    <property type="entry name" value="Glycosyl transferase family 10, C-terminal domain"/>
    <property type="match status" value="1"/>
</dbReference>